<proteinExistence type="predicted"/>
<dbReference type="Proteomes" id="UP000178622">
    <property type="component" value="Unassembled WGS sequence"/>
</dbReference>
<dbReference type="SUPFAM" id="SSF47413">
    <property type="entry name" value="lambda repressor-like DNA-binding domains"/>
    <property type="match status" value="1"/>
</dbReference>
<sequence length="263" mass="31278">MKIGQIIKEERTHRELTQEDMANEFFVTRQLISKWENDKSYPDLEQVVKISEYFDLPLDYLLKEDKKMINELNFDSKKKKWMKYLIYILITLSFYLVASFLLISFYDGTFLTKKDIEITKIEKILVPEKKLKNSKTGQELTLAEDIEYTIYFKTNKSFVDLSDVSGYNLGMDKKQIVTQIRVGRKIFGKKIKEGKIFIRSNRELLSEYDFEDDNTNMNKDIYLYDPYKTNKNIDRKNISSYADLLFTKEELDKLPITKGKIPY</sequence>
<evidence type="ECO:0000313" key="5">
    <source>
        <dbReference type="Proteomes" id="UP000178622"/>
    </source>
</evidence>
<dbReference type="PANTHER" id="PTHR46558">
    <property type="entry name" value="TRACRIPTIONAL REGULATORY PROTEIN-RELATED-RELATED"/>
    <property type="match status" value="1"/>
</dbReference>
<keyword evidence="2" id="KW-0472">Membrane</keyword>
<feature type="transmembrane region" description="Helical" evidence="2">
    <location>
        <begin position="84"/>
        <end position="106"/>
    </location>
</feature>
<evidence type="ECO:0000313" key="4">
    <source>
        <dbReference type="EMBL" id="OFI48440.1"/>
    </source>
</evidence>
<accession>A0A1E8GJM6</accession>
<dbReference type="AlphaFoldDB" id="A0A1E8GJM6"/>
<comment type="caution">
    <text evidence="4">The sequence shown here is derived from an EMBL/GenBank/DDBJ whole genome shotgun (WGS) entry which is preliminary data.</text>
</comment>
<dbReference type="PROSITE" id="PS50943">
    <property type="entry name" value="HTH_CROC1"/>
    <property type="match status" value="1"/>
</dbReference>
<dbReference type="RefSeq" id="WP_070792841.1">
    <property type="nucleotide sequence ID" value="NZ_MKIR01000024.1"/>
</dbReference>
<keyword evidence="5" id="KW-1185">Reference proteome</keyword>
<dbReference type="STRING" id="1859473.BG261_05825"/>
<evidence type="ECO:0000256" key="1">
    <source>
        <dbReference type="ARBA" id="ARBA00023125"/>
    </source>
</evidence>
<dbReference type="GO" id="GO:0003677">
    <property type="term" value="F:DNA binding"/>
    <property type="evidence" value="ECO:0007669"/>
    <property type="project" value="UniProtKB-KW"/>
</dbReference>
<dbReference type="Pfam" id="PF12844">
    <property type="entry name" value="HTH_19"/>
    <property type="match status" value="1"/>
</dbReference>
<dbReference type="CDD" id="cd00093">
    <property type="entry name" value="HTH_XRE"/>
    <property type="match status" value="1"/>
</dbReference>
<keyword evidence="2" id="KW-1133">Transmembrane helix</keyword>
<dbReference type="SMART" id="SM00530">
    <property type="entry name" value="HTH_XRE"/>
    <property type="match status" value="1"/>
</dbReference>
<reference evidence="5" key="1">
    <citation type="submission" date="2016-09" db="EMBL/GenBank/DDBJ databases">
        <title>Draft genome sequence of a novel species of the family Streptococcaceae isolated from flowers.</title>
        <authorList>
            <person name="Chuah L.-O."/>
            <person name="Yap K.-P."/>
            <person name="Thong K.L."/>
            <person name="Liong M.T."/>
            <person name="Ahmad R."/>
            <person name="Rusul G."/>
        </authorList>
    </citation>
    <scope>NUCLEOTIDE SEQUENCE [LARGE SCALE GENOMIC DNA]</scope>
    <source>
        <strain evidence="5">DF1</strain>
    </source>
</reference>
<name>A0A1E8GJM6_9LACT</name>
<evidence type="ECO:0000259" key="3">
    <source>
        <dbReference type="PROSITE" id="PS50943"/>
    </source>
</evidence>
<keyword evidence="2" id="KW-0812">Transmembrane</keyword>
<evidence type="ECO:0000256" key="2">
    <source>
        <dbReference type="SAM" id="Phobius"/>
    </source>
</evidence>
<keyword evidence="1" id="KW-0238">DNA-binding</keyword>
<dbReference type="InterPro" id="IPR010982">
    <property type="entry name" value="Lambda_DNA-bd_dom_sf"/>
</dbReference>
<dbReference type="InterPro" id="IPR001387">
    <property type="entry name" value="Cro/C1-type_HTH"/>
</dbReference>
<dbReference type="EMBL" id="MKIR01000024">
    <property type="protein sequence ID" value="OFI48440.1"/>
    <property type="molecule type" value="Genomic_DNA"/>
</dbReference>
<dbReference type="PANTHER" id="PTHR46558:SF11">
    <property type="entry name" value="HTH-TYPE TRANSCRIPTIONAL REGULATOR XRE"/>
    <property type="match status" value="1"/>
</dbReference>
<gene>
    <name evidence="4" type="ORF">BG261_05825</name>
</gene>
<dbReference type="Gene3D" id="1.10.260.40">
    <property type="entry name" value="lambda repressor-like DNA-binding domains"/>
    <property type="match status" value="1"/>
</dbReference>
<dbReference type="OrthoDB" id="9805856at2"/>
<feature type="domain" description="HTH cro/C1-type" evidence="3">
    <location>
        <begin position="7"/>
        <end position="61"/>
    </location>
</feature>
<protein>
    <recommendedName>
        <fullName evidence="3">HTH cro/C1-type domain-containing protein</fullName>
    </recommendedName>
</protein>
<organism evidence="4 5">
    <name type="scientific">Floricoccus tropicus</name>
    <dbReference type="NCBI Taxonomy" id="1859473"/>
    <lineage>
        <taxon>Bacteria</taxon>
        <taxon>Bacillati</taxon>
        <taxon>Bacillota</taxon>
        <taxon>Bacilli</taxon>
        <taxon>Lactobacillales</taxon>
        <taxon>Streptococcaceae</taxon>
        <taxon>Floricoccus</taxon>
    </lineage>
</organism>